<reference evidence="2" key="1">
    <citation type="journal article" date="2024" name="Proc. Natl. Acad. Sci. U.S.A.">
        <title>Extraordinary preservation of gene collinearity over three hundred million years revealed in homosporous lycophytes.</title>
        <authorList>
            <person name="Li C."/>
            <person name="Wickell D."/>
            <person name="Kuo L.Y."/>
            <person name="Chen X."/>
            <person name="Nie B."/>
            <person name="Liao X."/>
            <person name="Peng D."/>
            <person name="Ji J."/>
            <person name="Jenkins J."/>
            <person name="Williams M."/>
            <person name="Shu S."/>
            <person name="Plott C."/>
            <person name="Barry K."/>
            <person name="Rajasekar S."/>
            <person name="Grimwood J."/>
            <person name="Han X."/>
            <person name="Sun S."/>
            <person name="Hou Z."/>
            <person name="He W."/>
            <person name="Dai G."/>
            <person name="Sun C."/>
            <person name="Schmutz J."/>
            <person name="Leebens-Mack J.H."/>
            <person name="Li F.W."/>
            <person name="Wang L."/>
        </authorList>
    </citation>
    <scope>NUCLEOTIDE SEQUENCE [LARGE SCALE GENOMIC DNA]</scope>
    <source>
        <strain evidence="2">cv. PW_Plant_1</strain>
    </source>
</reference>
<proteinExistence type="predicted"/>
<dbReference type="Proteomes" id="UP001162992">
    <property type="component" value="Chromosome 6"/>
</dbReference>
<gene>
    <name evidence="1" type="ORF">O6H91_06G078600</name>
</gene>
<dbReference type="EMBL" id="CM055097">
    <property type="protein sequence ID" value="KAJ7552964.1"/>
    <property type="molecule type" value="Genomic_DNA"/>
</dbReference>
<comment type="caution">
    <text evidence="1">The sequence shown here is derived from an EMBL/GenBank/DDBJ whole genome shotgun (WGS) entry which is preliminary data.</text>
</comment>
<evidence type="ECO:0000313" key="1">
    <source>
        <dbReference type="EMBL" id="KAJ7552964.1"/>
    </source>
</evidence>
<accession>A0ACC2DFC3</accession>
<name>A0ACC2DFC3_DIPCM</name>
<keyword evidence="2" id="KW-1185">Reference proteome</keyword>
<organism evidence="1 2">
    <name type="scientific">Diphasiastrum complanatum</name>
    <name type="common">Issler's clubmoss</name>
    <name type="synonym">Lycopodium complanatum</name>
    <dbReference type="NCBI Taxonomy" id="34168"/>
    <lineage>
        <taxon>Eukaryota</taxon>
        <taxon>Viridiplantae</taxon>
        <taxon>Streptophyta</taxon>
        <taxon>Embryophyta</taxon>
        <taxon>Tracheophyta</taxon>
        <taxon>Lycopodiopsida</taxon>
        <taxon>Lycopodiales</taxon>
        <taxon>Lycopodiaceae</taxon>
        <taxon>Lycopodioideae</taxon>
        <taxon>Diphasiastrum</taxon>
    </lineage>
</organism>
<sequence>MASKLMQRGSHEIADELETTLLQSFATLQSQLATPPLSATSPVHRTHLTHALLYAILTQPKTPSSSSSYLNHLTAITADNYAFFVSILLRLVNDSYPRLLDQTKSQIVWLLRQLILLCASDVDNLLVSLLRQIAGGDLSSSSIWLASQLLECMLGNWSWVSGNAMLITHTLYTYLRLVPEHSMVKSPILHELRQNEISLCVRILREHFQDCLAIGRDLVRLLQDVCLIPEFEVIWRDLLSNPSAFRVSSFTDISQLYAVRTPNRYHAFRITPEMEAQIRFMLTYVRMGSQRRYQTWFAQRFLSTPESETRVPDLIRFICCAHHPSNQILQSDILPRWAIIGWLLKCCKSNHIEANAKLALFYDWLFFSAKTDNIMNIEPAILVMVHSIPKYVDMTNSLLEFLFLLMEYYDTPRRDVLKRGITTSVDILVGKGVVRSLEPLLCSDRVASSLKEKLLHLFPSYCKVEVIAGKAEQELGPARSTAFQAPSSSENVRSSAEEAAGGIANRSHSSEASGSQNEAGAVEMNVRKKKRTPASLAFIKNLPMQLERLAQSLSQSREATVEVVENLLSSFLSSFDQYSHDTSKGKLGSQGGFSHRPFPITADKFAHQLGDVFKKAGYDFFAPLQGLPSLRPAGDESMSVTWTILRNYVTLRHPQLCLMLVSWQLDGLQVGSRLLCYVSRLAEELELSASSCLGLLRSVKGASHSEFQGSEDVLVKDEEGVVQSSSDDGEDGECTENRELEESEGATSVLSSGSQSIGQASTHKGKNGQTIRRRGSQSACRTAVADGFKSYEAFLNELHLRCRPRYQLVNSSQNQVTGTDIAAGENTQEESIEVRSDTLNALLMRDLQTCLVWNISRCMKVLPSVFRYLPALATGRENVVHLLVSIIDPVELLLNFEFRLLLGEFSVVGEEEKGLATLITSSVGWDSFEQQYFWRILIADLQAAIAPLTLQVLKICAACVNPSVHPEAASGFLLLLRSQSPSVHLVSMLLSLPPVYRKFAAVVIVSWMSSNYSLLLSCMNDLNTRNEEERKEVAEITKDSNLGIGKFSCSDVIALLNYLEDSEICRSGIEERIIRDARAEIRQALLKLAGTCGFSDVGAHETTSNNE</sequence>
<evidence type="ECO:0000313" key="2">
    <source>
        <dbReference type="Proteomes" id="UP001162992"/>
    </source>
</evidence>
<protein>
    <submittedName>
        <fullName evidence="1">Uncharacterized protein</fullName>
    </submittedName>
</protein>